<evidence type="ECO:0000256" key="1">
    <source>
        <dbReference type="ARBA" id="ARBA00004123"/>
    </source>
</evidence>
<feature type="region of interest" description="Disordered" evidence="6">
    <location>
        <begin position="594"/>
        <end position="619"/>
    </location>
</feature>
<dbReference type="GO" id="GO:0003677">
    <property type="term" value="F:DNA binding"/>
    <property type="evidence" value="ECO:0007669"/>
    <property type="project" value="InterPro"/>
</dbReference>
<proteinExistence type="predicted"/>
<dbReference type="PROSITE" id="PS50048">
    <property type="entry name" value="ZN2_CY6_FUNGAL_2"/>
    <property type="match status" value="1"/>
</dbReference>
<evidence type="ECO:0000256" key="6">
    <source>
        <dbReference type="SAM" id="MobiDB-lite"/>
    </source>
</evidence>
<dbReference type="AlphaFoldDB" id="A0A9P6X7X9"/>
<dbReference type="GO" id="GO:0000981">
    <property type="term" value="F:DNA-binding transcription factor activity, RNA polymerase II-specific"/>
    <property type="evidence" value="ECO:0007669"/>
    <property type="project" value="InterPro"/>
</dbReference>
<keyword evidence="9" id="KW-1185">Reference proteome</keyword>
<dbReference type="Pfam" id="PF04082">
    <property type="entry name" value="Fungal_trans"/>
    <property type="match status" value="1"/>
</dbReference>
<dbReference type="EMBL" id="JAANQT010000949">
    <property type="protein sequence ID" value="KAG1307415.1"/>
    <property type="molecule type" value="Genomic_DNA"/>
</dbReference>
<dbReference type="Pfam" id="PF00172">
    <property type="entry name" value="Zn_clus"/>
    <property type="match status" value="1"/>
</dbReference>
<name>A0A9P6X7X9_RHIOR</name>
<dbReference type="CDD" id="cd12148">
    <property type="entry name" value="fungal_TF_MHR"/>
    <property type="match status" value="1"/>
</dbReference>
<evidence type="ECO:0000313" key="8">
    <source>
        <dbReference type="EMBL" id="KAG1307415.1"/>
    </source>
</evidence>
<comment type="caution">
    <text evidence="8">The sequence shown here is derived from an EMBL/GenBank/DDBJ whole genome shotgun (WGS) entry which is preliminary data.</text>
</comment>
<dbReference type="InterPro" id="IPR050815">
    <property type="entry name" value="TF_fung"/>
</dbReference>
<evidence type="ECO:0000256" key="2">
    <source>
        <dbReference type="ARBA" id="ARBA00022723"/>
    </source>
</evidence>
<keyword evidence="3" id="KW-0805">Transcription regulation</keyword>
<feature type="domain" description="Zn(2)-C6 fungal-type" evidence="7">
    <location>
        <begin position="18"/>
        <end position="47"/>
    </location>
</feature>
<dbReference type="GO" id="GO:0005634">
    <property type="term" value="C:nucleus"/>
    <property type="evidence" value="ECO:0007669"/>
    <property type="project" value="UniProtKB-SubCell"/>
</dbReference>
<evidence type="ECO:0000256" key="4">
    <source>
        <dbReference type="ARBA" id="ARBA00023163"/>
    </source>
</evidence>
<dbReference type="Proteomes" id="UP000716291">
    <property type="component" value="Unassembled WGS sequence"/>
</dbReference>
<dbReference type="InterPro" id="IPR036864">
    <property type="entry name" value="Zn2-C6_fun-type_DNA-bd_sf"/>
</dbReference>
<dbReference type="SMART" id="SM00066">
    <property type="entry name" value="GAL4"/>
    <property type="match status" value="1"/>
</dbReference>
<evidence type="ECO:0000256" key="5">
    <source>
        <dbReference type="ARBA" id="ARBA00023242"/>
    </source>
</evidence>
<evidence type="ECO:0000259" key="7">
    <source>
        <dbReference type="PROSITE" id="PS50048"/>
    </source>
</evidence>
<dbReference type="SUPFAM" id="SSF57701">
    <property type="entry name" value="Zn2/Cys6 DNA-binding domain"/>
    <property type="match status" value="1"/>
</dbReference>
<protein>
    <recommendedName>
        <fullName evidence="7">Zn(2)-C6 fungal-type domain-containing protein</fullName>
    </recommendedName>
</protein>
<feature type="compositionally biased region" description="Low complexity" evidence="6">
    <location>
        <begin position="594"/>
        <end position="607"/>
    </location>
</feature>
<keyword evidence="4" id="KW-0804">Transcription</keyword>
<keyword evidence="5" id="KW-0539">Nucleus</keyword>
<evidence type="ECO:0000256" key="3">
    <source>
        <dbReference type="ARBA" id="ARBA00023015"/>
    </source>
</evidence>
<dbReference type="InterPro" id="IPR001138">
    <property type="entry name" value="Zn2Cys6_DnaBD"/>
</dbReference>
<reference evidence="8" key="1">
    <citation type="journal article" date="2020" name="Microb. Genom.">
        <title>Genetic diversity of clinical and environmental Mucorales isolates obtained from an investigation of mucormycosis cases among solid organ transplant recipients.</title>
        <authorList>
            <person name="Nguyen M.H."/>
            <person name="Kaul D."/>
            <person name="Muto C."/>
            <person name="Cheng S.J."/>
            <person name="Richter R.A."/>
            <person name="Bruno V.M."/>
            <person name="Liu G."/>
            <person name="Beyhan S."/>
            <person name="Sundermann A.J."/>
            <person name="Mounaud S."/>
            <person name="Pasculle A.W."/>
            <person name="Nierman W.C."/>
            <person name="Driscoll E."/>
            <person name="Cumbie R."/>
            <person name="Clancy C.J."/>
            <person name="Dupont C.L."/>
        </authorList>
    </citation>
    <scope>NUCLEOTIDE SEQUENCE</scope>
    <source>
        <strain evidence="8">GL11</strain>
    </source>
</reference>
<dbReference type="PROSITE" id="PS00463">
    <property type="entry name" value="ZN2_CY6_FUNGAL_1"/>
    <property type="match status" value="1"/>
</dbReference>
<accession>A0A9P6X7X9</accession>
<dbReference type="Gene3D" id="4.10.240.10">
    <property type="entry name" value="Zn(2)-C6 fungal-type DNA-binding domain"/>
    <property type="match status" value="1"/>
</dbReference>
<comment type="subcellular location">
    <subcellularLocation>
        <location evidence="1">Nucleus</location>
    </subcellularLocation>
</comment>
<dbReference type="GO" id="GO:0006351">
    <property type="term" value="P:DNA-templated transcription"/>
    <property type="evidence" value="ECO:0007669"/>
    <property type="project" value="InterPro"/>
</dbReference>
<gene>
    <name evidence="8" type="ORF">G6F64_006826</name>
</gene>
<dbReference type="GO" id="GO:0008270">
    <property type="term" value="F:zinc ion binding"/>
    <property type="evidence" value="ECO:0007669"/>
    <property type="project" value="InterPro"/>
</dbReference>
<dbReference type="PANTHER" id="PTHR47338">
    <property type="entry name" value="ZN(II)2CYS6 TRANSCRIPTION FACTOR (EUROFUNG)-RELATED"/>
    <property type="match status" value="1"/>
</dbReference>
<evidence type="ECO:0000313" key="9">
    <source>
        <dbReference type="Proteomes" id="UP000716291"/>
    </source>
</evidence>
<dbReference type="InterPro" id="IPR007219">
    <property type="entry name" value="XnlR_reg_dom"/>
</dbReference>
<organism evidence="8 9">
    <name type="scientific">Rhizopus oryzae</name>
    <name type="common">Mucormycosis agent</name>
    <name type="synonym">Rhizopus arrhizus var. delemar</name>
    <dbReference type="NCBI Taxonomy" id="64495"/>
    <lineage>
        <taxon>Eukaryota</taxon>
        <taxon>Fungi</taxon>
        <taxon>Fungi incertae sedis</taxon>
        <taxon>Mucoromycota</taxon>
        <taxon>Mucoromycotina</taxon>
        <taxon>Mucoromycetes</taxon>
        <taxon>Mucorales</taxon>
        <taxon>Mucorineae</taxon>
        <taxon>Rhizopodaceae</taxon>
        <taxon>Rhizopus</taxon>
    </lineage>
</organism>
<keyword evidence="2" id="KW-0479">Metal-binding</keyword>
<sequence>MPPKEKASEGKRKKIVKACKDCRRRKVKCDGEMPCSTCKKSSIQCIFESSTPKRGANKQYIESLENRIQVMEKAIHSLGGMQLIEEAVRRQQQQQQMMDEKPIKIEEAGDNNNRFLMNEMGSPYYIQDIISLSSTGDSTIGSQSRSSSPTRQDELVQLFMLQIQPYFSLFVPDYFNQLYSASEIPTILVYAICSLSSQQEEEKRFYYQRTITLLDEWVGRPSIEIIQTLLLLTKYTECNPEGYFEKSKSLLSRAIELCKLLELDRVIYQLDTDSETETKRRTFYVLTRYHVLLWKPKSSVEQNIELDLLLKDYPQISEDIERHLFGFSFTLSHIYHHLRRITKRQEVQLDHRNDPQIVQETLAVMQLQFMIDDQLLRLPPHLLVQHQKQPKFPADEIPSHLSFITKLVNVHHHLNLILLHFHYTRYPLPHGSTKVVQYPHRDIALSSASAMIRWIESCMTDVSFQFIPRGIQFLTYCSALALSVLSYLSPKDSDHQRGLDLTRRLSLQSPFLEIQSFVTPKPRRNTISERPMQPIPSSFLQLSSTDLSFHQPLHNMHAAPLQLEKPRTLRTTTQSCVDLRAMNQQHFYQHRKPVGSVISSSTSTSPSLVRPYRHTSPTRTSFVKPYERQVNKIRKSSSLHGLSNHYQNNSIFQPIPPTTPYQTALLDSNDLSEFSSGVEFDFYTHSMLQDERTEGHPLL</sequence>
<dbReference type="PANTHER" id="PTHR47338:SF5">
    <property type="entry name" value="ZN(II)2CYS6 TRANSCRIPTION FACTOR (EUROFUNG)"/>
    <property type="match status" value="1"/>
</dbReference>
<dbReference type="CDD" id="cd00067">
    <property type="entry name" value="GAL4"/>
    <property type="match status" value="1"/>
</dbReference>